<dbReference type="RefSeq" id="WP_379565874.1">
    <property type="nucleotide sequence ID" value="NZ_JBHSQK010000020.1"/>
</dbReference>
<dbReference type="EMBL" id="JBHSQK010000020">
    <property type="protein sequence ID" value="MFC5948804.1"/>
    <property type="molecule type" value="Genomic_DNA"/>
</dbReference>
<dbReference type="InterPro" id="IPR016071">
    <property type="entry name" value="Staphylococal_nuclease_OB-fold"/>
</dbReference>
<feature type="compositionally biased region" description="Polar residues" evidence="1">
    <location>
        <begin position="317"/>
        <end position="327"/>
    </location>
</feature>
<dbReference type="Gene3D" id="2.40.50.90">
    <property type="match status" value="1"/>
</dbReference>
<accession>A0ABW1I7V0</accession>
<dbReference type="InterPro" id="IPR002071">
    <property type="entry name" value="Thermonucl_AS"/>
</dbReference>
<dbReference type="PROSITE" id="PS01123">
    <property type="entry name" value="TNASE_1"/>
    <property type="match status" value="1"/>
</dbReference>
<feature type="domain" description="TNase-like" evidence="2">
    <location>
        <begin position="67"/>
        <end position="199"/>
    </location>
</feature>
<evidence type="ECO:0000313" key="3">
    <source>
        <dbReference type="EMBL" id="MFC5948804.1"/>
    </source>
</evidence>
<comment type="caution">
    <text evidence="3">The sequence shown here is derived from an EMBL/GenBank/DDBJ whole genome shotgun (WGS) entry which is preliminary data.</text>
</comment>
<keyword evidence="4" id="KW-1185">Reference proteome</keyword>
<evidence type="ECO:0000313" key="4">
    <source>
        <dbReference type="Proteomes" id="UP001596119"/>
    </source>
</evidence>
<feature type="compositionally biased region" description="Low complexity" evidence="1">
    <location>
        <begin position="347"/>
        <end position="383"/>
    </location>
</feature>
<sequence>MIEAFRRDLIVVCPSLTSNGLLAMQEQPSSTRSPGAFLFGLLVKAAFGVAVVGGGATAVAVATATPDADAGIVADIIDGDTVDVRVEGDVRRVRLLNIDTPETVDPDEDVQCLGPEASAYLGELIPVGTEVTLRYDNERTDAYGRTLAAVFADDNFVNAEMARAGLAAAVVYGENDDYLPDVQEAQQEAQEAGRGLYSPDIACTVPARAARVEAAAASVPSAQMAGAPAQLEAALARADSAVTEASSFLRWASGSRRGLVWRALDQSTQDRLVERVAVALARARDDRATLRVSVVTARTEEKIQAGLARLRAAAEDQPSTRTPAGQTASSPSASELPSSNGAHTPRADSSSTSASSRGDGRSASSGTGTSEGVTSSSSSAGHSYPGYTGPRCYAPGGKTWKPC</sequence>
<dbReference type="InterPro" id="IPR035437">
    <property type="entry name" value="SNase_OB-fold_sf"/>
</dbReference>
<organism evidence="3 4">
    <name type="scientific">Pseudonocardia lutea</name>
    <dbReference type="NCBI Taxonomy" id="2172015"/>
    <lineage>
        <taxon>Bacteria</taxon>
        <taxon>Bacillati</taxon>
        <taxon>Actinomycetota</taxon>
        <taxon>Actinomycetes</taxon>
        <taxon>Pseudonocardiales</taxon>
        <taxon>Pseudonocardiaceae</taxon>
        <taxon>Pseudonocardia</taxon>
    </lineage>
</organism>
<reference evidence="4" key="1">
    <citation type="journal article" date="2019" name="Int. J. Syst. Evol. Microbiol.">
        <title>The Global Catalogue of Microorganisms (GCM) 10K type strain sequencing project: providing services to taxonomists for standard genome sequencing and annotation.</title>
        <authorList>
            <consortium name="The Broad Institute Genomics Platform"/>
            <consortium name="The Broad Institute Genome Sequencing Center for Infectious Disease"/>
            <person name="Wu L."/>
            <person name="Ma J."/>
        </authorList>
    </citation>
    <scope>NUCLEOTIDE SEQUENCE [LARGE SCALE GENOMIC DNA]</scope>
    <source>
        <strain evidence="4">CGMCC 4.7397</strain>
    </source>
</reference>
<feature type="region of interest" description="Disordered" evidence="1">
    <location>
        <begin position="310"/>
        <end position="403"/>
    </location>
</feature>
<dbReference type="PROSITE" id="PS50830">
    <property type="entry name" value="TNASE_3"/>
    <property type="match status" value="1"/>
</dbReference>
<dbReference type="SUPFAM" id="SSF50199">
    <property type="entry name" value="Staphylococcal nuclease"/>
    <property type="match status" value="1"/>
</dbReference>
<dbReference type="Proteomes" id="UP001596119">
    <property type="component" value="Unassembled WGS sequence"/>
</dbReference>
<evidence type="ECO:0000259" key="2">
    <source>
        <dbReference type="PROSITE" id="PS50830"/>
    </source>
</evidence>
<evidence type="ECO:0000256" key="1">
    <source>
        <dbReference type="SAM" id="MobiDB-lite"/>
    </source>
</evidence>
<gene>
    <name evidence="3" type="ORF">ACFQH9_11005</name>
</gene>
<protein>
    <submittedName>
        <fullName evidence="3">Thermonuclease family protein</fullName>
    </submittedName>
</protein>
<dbReference type="Pfam" id="PF00565">
    <property type="entry name" value="SNase"/>
    <property type="match status" value="1"/>
</dbReference>
<feature type="compositionally biased region" description="Low complexity" evidence="1">
    <location>
        <begin position="328"/>
        <end position="339"/>
    </location>
</feature>
<proteinExistence type="predicted"/>
<dbReference type="SMART" id="SM00318">
    <property type="entry name" value="SNc"/>
    <property type="match status" value="1"/>
</dbReference>
<name>A0ABW1I7V0_9PSEU</name>